<organism evidence="1 2">
    <name type="scientific">Paramecium octaurelia</name>
    <dbReference type="NCBI Taxonomy" id="43137"/>
    <lineage>
        <taxon>Eukaryota</taxon>
        <taxon>Sar</taxon>
        <taxon>Alveolata</taxon>
        <taxon>Ciliophora</taxon>
        <taxon>Intramacronucleata</taxon>
        <taxon>Oligohymenophorea</taxon>
        <taxon>Peniculida</taxon>
        <taxon>Parameciidae</taxon>
        <taxon>Paramecium</taxon>
    </lineage>
</organism>
<reference evidence="1" key="1">
    <citation type="submission" date="2021-01" db="EMBL/GenBank/DDBJ databases">
        <authorList>
            <consortium name="Genoscope - CEA"/>
            <person name="William W."/>
        </authorList>
    </citation>
    <scope>NUCLEOTIDE SEQUENCE</scope>
</reference>
<sequence length="189" mass="22456">MCNERCETSLKIYLNFMVCIEQKNFDQLRLNLFDKVFSIEQLTQYYDDIKKNQKNTLIQPKPSVIDPLKKIDRELNNEQPSFEIKIPQITNNHRIFNGYQKEDQNYLSERSRMILGREDQVISELYQSDIIIPPYIGLLEDSIKAESVVNSIRNISINSQQPLFQKEYKLPTTIQFFPYIPKDGFRCFE</sequence>
<proteinExistence type="predicted"/>
<gene>
    <name evidence="1" type="ORF">POCTA_138.1.T1210065</name>
</gene>
<dbReference type="Proteomes" id="UP000683925">
    <property type="component" value="Unassembled WGS sequence"/>
</dbReference>
<name>A0A8S1XFW0_PAROT</name>
<accession>A0A8S1XFW0</accession>
<dbReference type="OrthoDB" id="308831at2759"/>
<keyword evidence="2" id="KW-1185">Reference proteome</keyword>
<comment type="caution">
    <text evidence="1">The sequence shown here is derived from an EMBL/GenBank/DDBJ whole genome shotgun (WGS) entry which is preliminary data.</text>
</comment>
<protein>
    <submittedName>
        <fullName evidence="1">Uncharacterized protein</fullName>
    </submittedName>
</protein>
<dbReference type="AlphaFoldDB" id="A0A8S1XFW0"/>
<dbReference type="EMBL" id="CAJJDP010000121">
    <property type="protein sequence ID" value="CAD8200136.1"/>
    <property type="molecule type" value="Genomic_DNA"/>
</dbReference>
<evidence type="ECO:0000313" key="2">
    <source>
        <dbReference type="Proteomes" id="UP000683925"/>
    </source>
</evidence>
<evidence type="ECO:0000313" key="1">
    <source>
        <dbReference type="EMBL" id="CAD8200136.1"/>
    </source>
</evidence>